<dbReference type="PANTHER" id="PTHR33355:SF12">
    <property type="entry name" value="WALL-ASSOCIATED RECEPTOR KINASE CARBOXY-TERMINAL PROTEIN"/>
    <property type="match status" value="1"/>
</dbReference>
<evidence type="ECO:0000256" key="4">
    <source>
        <dbReference type="ARBA" id="ARBA00023180"/>
    </source>
</evidence>
<dbReference type="GO" id="GO:0030247">
    <property type="term" value="F:polysaccharide binding"/>
    <property type="evidence" value="ECO:0007669"/>
    <property type="project" value="InterPro"/>
</dbReference>
<dbReference type="GO" id="GO:0016020">
    <property type="term" value="C:membrane"/>
    <property type="evidence" value="ECO:0007669"/>
    <property type="project" value="UniProtKB-SubCell"/>
</dbReference>
<evidence type="ECO:0000256" key="5">
    <source>
        <dbReference type="ARBA" id="ARBA00047899"/>
    </source>
</evidence>
<dbReference type="AlphaFoldDB" id="A0A8X8ZC67"/>
<evidence type="ECO:0000313" key="11">
    <source>
        <dbReference type="Proteomes" id="UP000298416"/>
    </source>
</evidence>
<reference evidence="10" key="1">
    <citation type="submission" date="2018-01" db="EMBL/GenBank/DDBJ databases">
        <authorList>
            <person name="Mao J.F."/>
        </authorList>
    </citation>
    <scope>NUCLEOTIDE SEQUENCE</scope>
    <source>
        <strain evidence="10">Huo1</strain>
        <tissue evidence="10">Leaf</tissue>
    </source>
</reference>
<comment type="subcellular location">
    <subcellularLocation>
        <location evidence="1">Membrane</location>
        <topology evidence="1">Single-pass membrane protein</topology>
    </subcellularLocation>
</comment>
<dbReference type="InterPro" id="IPR032872">
    <property type="entry name" value="WAK_assoc_C"/>
</dbReference>
<evidence type="ECO:0000259" key="9">
    <source>
        <dbReference type="Pfam" id="PF14380"/>
    </source>
</evidence>
<keyword evidence="3 7" id="KW-0732">Signal</keyword>
<evidence type="ECO:0000256" key="3">
    <source>
        <dbReference type="ARBA" id="ARBA00022729"/>
    </source>
</evidence>
<comment type="catalytic activity">
    <reaction evidence="5">
        <text>L-threonyl-[protein] + ATP = O-phospho-L-threonyl-[protein] + ADP + H(+)</text>
        <dbReference type="Rhea" id="RHEA:46608"/>
        <dbReference type="Rhea" id="RHEA-COMP:11060"/>
        <dbReference type="Rhea" id="RHEA-COMP:11605"/>
        <dbReference type="ChEBI" id="CHEBI:15378"/>
        <dbReference type="ChEBI" id="CHEBI:30013"/>
        <dbReference type="ChEBI" id="CHEBI:30616"/>
        <dbReference type="ChEBI" id="CHEBI:61977"/>
        <dbReference type="ChEBI" id="CHEBI:456216"/>
        <dbReference type="EC" id="2.7.11.1"/>
    </reaction>
</comment>
<protein>
    <recommendedName>
        <fullName evidence="2">non-specific serine/threonine protein kinase</fullName>
        <ecNumber evidence="2">2.7.11.1</ecNumber>
    </recommendedName>
</protein>
<dbReference type="GO" id="GO:0004674">
    <property type="term" value="F:protein serine/threonine kinase activity"/>
    <property type="evidence" value="ECO:0007669"/>
    <property type="project" value="UniProtKB-EC"/>
</dbReference>
<sequence>MLIPASTALIIILTHFSSSAAAASLCRTFCNNIPIRYPFGIDDGCGAAPFRRMLNCSTAAGLFFLTPSGSYKVQSIDYGKKTVVLYDPSMSTCSILQPHRDFLITDIQSATIPPSPDTLFLLLNCSLDSPLLNRYRYLCSSNFSAHSCDELYATCTSFKLFHMLSNSTASPPCCFTTYDTLRYMSMNILDCSHYTSVYNVDALKGVGPLDWLYGIKLSYSLPDLGCDRCSKSGGVCGFDVDTQGFTCICSFTTNATTDCGGSYVNRGGKSNGTPSVVGVAVLICRALFLSLPTL</sequence>
<feature type="chain" id="PRO_5036496095" description="non-specific serine/threonine protein kinase" evidence="7">
    <location>
        <begin position="23"/>
        <end position="294"/>
    </location>
</feature>
<dbReference type="EMBL" id="PNBA02000015">
    <property type="protein sequence ID" value="KAG6398654.1"/>
    <property type="molecule type" value="Genomic_DNA"/>
</dbReference>
<evidence type="ECO:0000256" key="7">
    <source>
        <dbReference type="SAM" id="SignalP"/>
    </source>
</evidence>
<dbReference type="PANTHER" id="PTHR33355">
    <property type="entry name" value="WALL-ASSOCIATED RECEPTOR KINASE CARBOXY-TERMINAL PROTEIN-RELATED"/>
    <property type="match status" value="1"/>
</dbReference>
<evidence type="ECO:0000313" key="10">
    <source>
        <dbReference type="EMBL" id="KAG6398654.1"/>
    </source>
</evidence>
<dbReference type="Proteomes" id="UP000298416">
    <property type="component" value="Unassembled WGS sequence"/>
</dbReference>
<dbReference type="EC" id="2.7.11.1" evidence="2"/>
<evidence type="ECO:0000256" key="6">
    <source>
        <dbReference type="ARBA" id="ARBA00048679"/>
    </source>
</evidence>
<keyword evidence="11" id="KW-1185">Reference proteome</keyword>
<evidence type="ECO:0000256" key="2">
    <source>
        <dbReference type="ARBA" id="ARBA00012513"/>
    </source>
</evidence>
<feature type="signal peptide" evidence="7">
    <location>
        <begin position="1"/>
        <end position="22"/>
    </location>
</feature>
<comment type="catalytic activity">
    <reaction evidence="6">
        <text>L-seryl-[protein] + ATP = O-phospho-L-seryl-[protein] + ADP + H(+)</text>
        <dbReference type="Rhea" id="RHEA:17989"/>
        <dbReference type="Rhea" id="RHEA-COMP:9863"/>
        <dbReference type="Rhea" id="RHEA-COMP:11604"/>
        <dbReference type="ChEBI" id="CHEBI:15378"/>
        <dbReference type="ChEBI" id="CHEBI:29999"/>
        <dbReference type="ChEBI" id="CHEBI:30616"/>
        <dbReference type="ChEBI" id="CHEBI:83421"/>
        <dbReference type="ChEBI" id="CHEBI:456216"/>
        <dbReference type="EC" id="2.7.11.1"/>
    </reaction>
</comment>
<keyword evidence="4" id="KW-0325">Glycoprotein</keyword>
<feature type="domain" description="Wall-associated receptor kinase C-terminal" evidence="9">
    <location>
        <begin position="214"/>
        <end position="250"/>
    </location>
</feature>
<name>A0A8X8ZC67_SALSN</name>
<proteinExistence type="predicted"/>
<reference evidence="10" key="2">
    <citation type="submission" date="2020-08" db="EMBL/GenBank/DDBJ databases">
        <title>Plant Genome Project.</title>
        <authorList>
            <person name="Zhang R.-G."/>
        </authorList>
    </citation>
    <scope>NUCLEOTIDE SEQUENCE</scope>
    <source>
        <strain evidence="10">Huo1</strain>
        <tissue evidence="10">Leaf</tissue>
    </source>
</reference>
<evidence type="ECO:0000256" key="1">
    <source>
        <dbReference type="ARBA" id="ARBA00004167"/>
    </source>
</evidence>
<evidence type="ECO:0000259" key="8">
    <source>
        <dbReference type="Pfam" id="PF13947"/>
    </source>
</evidence>
<dbReference type="Pfam" id="PF14380">
    <property type="entry name" value="WAK_assoc"/>
    <property type="match status" value="1"/>
</dbReference>
<accession>A0A8X8ZC67</accession>
<gene>
    <name evidence="10" type="ORF">SASPL_140121</name>
</gene>
<comment type="caution">
    <text evidence="10">The sequence shown here is derived from an EMBL/GenBank/DDBJ whole genome shotgun (WGS) entry which is preliminary data.</text>
</comment>
<feature type="domain" description="Wall-associated receptor kinase galacturonan-binding" evidence="8">
    <location>
        <begin position="26"/>
        <end position="87"/>
    </location>
</feature>
<dbReference type="Pfam" id="PF13947">
    <property type="entry name" value="GUB_WAK_bind"/>
    <property type="match status" value="1"/>
</dbReference>
<dbReference type="InterPro" id="IPR025287">
    <property type="entry name" value="WAK_GUB"/>
</dbReference>
<organism evidence="10">
    <name type="scientific">Salvia splendens</name>
    <name type="common">Scarlet sage</name>
    <dbReference type="NCBI Taxonomy" id="180675"/>
    <lineage>
        <taxon>Eukaryota</taxon>
        <taxon>Viridiplantae</taxon>
        <taxon>Streptophyta</taxon>
        <taxon>Embryophyta</taxon>
        <taxon>Tracheophyta</taxon>
        <taxon>Spermatophyta</taxon>
        <taxon>Magnoliopsida</taxon>
        <taxon>eudicotyledons</taxon>
        <taxon>Gunneridae</taxon>
        <taxon>Pentapetalae</taxon>
        <taxon>asterids</taxon>
        <taxon>lamiids</taxon>
        <taxon>Lamiales</taxon>
        <taxon>Lamiaceae</taxon>
        <taxon>Nepetoideae</taxon>
        <taxon>Mentheae</taxon>
        <taxon>Salviinae</taxon>
        <taxon>Salvia</taxon>
        <taxon>Salvia subgen. Calosphace</taxon>
        <taxon>core Calosphace</taxon>
    </lineage>
</organism>